<accession>M0KVD2</accession>
<dbReference type="EMBL" id="AOLS01000016">
    <property type="protein sequence ID" value="EMA24873.1"/>
    <property type="molecule type" value="Genomic_DNA"/>
</dbReference>
<dbReference type="Proteomes" id="UP000011687">
    <property type="component" value="Unassembled WGS sequence"/>
</dbReference>
<dbReference type="AlphaFoldDB" id="M0KVD2"/>
<organism evidence="1 2">
    <name type="scientific">Haloarcula marismortui ATCC 33799</name>
    <dbReference type="NCBI Taxonomy" id="662475"/>
    <lineage>
        <taxon>Archaea</taxon>
        <taxon>Methanobacteriati</taxon>
        <taxon>Methanobacteriota</taxon>
        <taxon>Stenosarchaea group</taxon>
        <taxon>Halobacteria</taxon>
        <taxon>Halobacteriales</taxon>
        <taxon>Haloarculaceae</taxon>
        <taxon>Haloarcula</taxon>
    </lineage>
</organism>
<protein>
    <submittedName>
        <fullName evidence="1">Uncharacterized protein</fullName>
    </submittedName>
</protein>
<evidence type="ECO:0000313" key="1">
    <source>
        <dbReference type="EMBL" id="EMA24873.1"/>
    </source>
</evidence>
<reference evidence="1 2" key="1">
    <citation type="journal article" date="2014" name="PLoS Genet.">
        <title>Phylogenetically driven sequencing of extremely halophilic archaea reveals strategies for static and dynamic osmo-response.</title>
        <authorList>
            <person name="Becker E.A."/>
            <person name="Seitzer P.M."/>
            <person name="Tritt A."/>
            <person name="Larsen D."/>
            <person name="Krusor M."/>
            <person name="Yao A.I."/>
            <person name="Wu D."/>
            <person name="Madern D."/>
            <person name="Eisen J.A."/>
            <person name="Darling A.E."/>
            <person name="Facciotti M.T."/>
        </authorList>
    </citation>
    <scope>NUCLEOTIDE SEQUENCE [LARGE SCALE GENOMIC DNA]</scope>
    <source>
        <strain evidence="1 2">ATCC 33799</strain>
    </source>
</reference>
<keyword evidence="2" id="KW-1185">Reference proteome</keyword>
<gene>
    <name evidence="1" type="ORF">C435_03233</name>
</gene>
<proteinExistence type="predicted"/>
<sequence length="117" mass="12829">MPEVFGASQTEMSVIELAVSQETLDENPVIAPGEPFVHGCYENAAGNTDEFLPAATDQCPLCYAKLHKFNVVESKRGGETDSHRPLLVVCPDCNHIPFKHEAIKLVPPREDAETPEI</sequence>
<evidence type="ECO:0000313" key="2">
    <source>
        <dbReference type="Proteomes" id="UP000011687"/>
    </source>
</evidence>
<dbReference type="RefSeq" id="WP_007188063.1">
    <property type="nucleotide sequence ID" value="NZ_AOLS01000016.1"/>
</dbReference>
<comment type="caution">
    <text evidence="1">The sequence shown here is derived from an EMBL/GenBank/DDBJ whole genome shotgun (WGS) entry which is preliminary data.</text>
</comment>
<name>M0KVD2_9EURY</name>